<dbReference type="HAMAP" id="MF_01366">
    <property type="entry name" value="Ribosomal_uL13"/>
    <property type="match status" value="1"/>
</dbReference>
<dbReference type="InterPro" id="IPR036899">
    <property type="entry name" value="Ribosomal_uL13_sf"/>
</dbReference>
<comment type="similarity">
    <text evidence="1 4 5">Belongs to the universal ribosomal protein uL13 family.</text>
</comment>
<dbReference type="Gene3D" id="3.90.1180.10">
    <property type="entry name" value="Ribosomal protein L13"/>
    <property type="match status" value="1"/>
</dbReference>
<evidence type="ECO:0000256" key="2">
    <source>
        <dbReference type="ARBA" id="ARBA00022980"/>
    </source>
</evidence>
<evidence type="ECO:0000313" key="8">
    <source>
        <dbReference type="Proteomes" id="UP000034913"/>
    </source>
</evidence>
<gene>
    <name evidence="4 6" type="primary">rplM</name>
    <name evidence="7" type="ORF">VF00_C0002G0057</name>
</gene>
<evidence type="ECO:0000256" key="5">
    <source>
        <dbReference type="RuleBase" id="RU003877"/>
    </source>
</evidence>
<dbReference type="EMBL" id="LCRB01000002">
    <property type="protein sequence ID" value="KKW26732.1"/>
    <property type="molecule type" value="Genomic_DNA"/>
</dbReference>
<dbReference type="Proteomes" id="UP000034913">
    <property type="component" value="Unassembled WGS sequence"/>
</dbReference>
<dbReference type="SUPFAM" id="SSF52161">
    <property type="entry name" value="Ribosomal protein L13"/>
    <property type="match status" value="1"/>
</dbReference>
<proteinExistence type="inferred from homology"/>
<keyword evidence="3 4" id="KW-0687">Ribonucleoprotein</keyword>
<dbReference type="InterPro" id="IPR005823">
    <property type="entry name" value="Ribosomal_uL13_bac-type"/>
</dbReference>
<dbReference type="PROSITE" id="PS00783">
    <property type="entry name" value="RIBOSOMAL_L13"/>
    <property type="match status" value="1"/>
</dbReference>
<dbReference type="GO" id="GO:0022625">
    <property type="term" value="C:cytosolic large ribosomal subunit"/>
    <property type="evidence" value="ECO:0007669"/>
    <property type="project" value="TreeGrafter"/>
</dbReference>
<dbReference type="NCBIfam" id="TIGR01066">
    <property type="entry name" value="rplM_bact"/>
    <property type="match status" value="1"/>
</dbReference>
<dbReference type="PANTHER" id="PTHR11545:SF2">
    <property type="entry name" value="LARGE RIBOSOMAL SUBUNIT PROTEIN UL13M"/>
    <property type="match status" value="1"/>
</dbReference>
<dbReference type="InterPro" id="IPR023563">
    <property type="entry name" value="Ribosomal_uL13_CS"/>
</dbReference>
<evidence type="ECO:0000313" key="7">
    <source>
        <dbReference type="EMBL" id="KKW26732.1"/>
    </source>
</evidence>
<dbReference type="AlphaFoldDB" id="A0A0G1ZFS2"/>
<dbReference type="Pfam" id="PF00572">
    <property type="entry name" value="Ribosomal_L13"/>
    <property type="match status" value="1"/>
</dbReference>
<keyword evidence="2 4" id="KW-0689">Ribosomal protein</keyword>
<evidence type="ECO:0000256" key="1">
    <source>
        <dbReference type="ARBA" id="ARBA00006227"/>
    </source>
</evidence>
<dbReference type="GO" id="GO:0006412">
    <property type="term" value="P:translation"/>
    <property type="evidence" value="ECO:0007669"/>
    <property type="project" value="UniProtKB-UniRule"/>
</dbReference>
<accession>A0A0G1ZFS2</accession>
<name>A0A0G1ZFS2_UNCK3</name>
<dbReference type="PANTHER" id="PTHR11545">
    <property type="entry name" value="RIBOSOMAL PROTEIN L13"/>
    <property type="match status" value="1"/>
</dbReference>
<comment type="subunit">
    <text evidence="4">Part of the 50S ribosomal subunit.</text>
</comment>
<dbReference type="GO" id="GO:0003729">
    <property type="term" value="F:mRNA binding"/>
    <property type="evidence" value="ECO:0007669"/>
    <property type="project" value="TreeGrafter"/>
</dbReference>
<dbReference type="GO" id="GO:0017148">
    <property type="term" value="P:negative regulation of translation"/>
    <property type="evidence" value="ECO:0007669"/>
    <property type="project" value="TreeGrafter"/>
</dbReference>
<organism evidence="7 8">
    <name type="scientific">candidate division Kazan bacterium GW2011_GWB1_52_7</name>
    <dbReference type="NCBI Taxonomy" id="1620414"/>
    <lineage>
        <taxon>Bacteria</taxon>
        <taxon>Bacteria division Kazan-3B-28</taxon>
    </lineage>
</organism>
<dbReference type="InterPro" id="IPR005822">
    <property type="entry name" value="Ribosomal_uL13"/>
</dbReference>
<reference evidence="7 8" key="1">
    <citation type="journal article" date="2015" name="Nature">
        <title>rRNA introns, odd ribosomes, and small enigmatic genomes across a large radiation of phyla.</title>
        <authorList>
            <person name="Brown C.T."/>
            <person name="Hug L.A."/>
            <person name="Thomas B.C."/>
            <person name="Sharon I."/>
            <person name="Castelle C.J."/>
            <person name="Singh A."/>
            <person name="Wilkins M.J."/>
            <person name="Williams K.H."/>
            <person name="Banfield J.F."/>
        </authorList>
    </citation>
    <scope>NUCLEOTIDE SEQUENCE [LARGE SCALE GENOMIC DNA]</scope>
</reference>
<evidence type="ECO:0000256" key="4">
    <source>
        <dbReference type="HAMAP-Rule" id="MF_01366"/>
    </source>
</evidence>
<protein>
    <recommendedName>
        <fullName evidence="4">Large ribosomal subunit protein uL13</fullName>
    </recommendedName>
</protein>
<dbReference type="PIRSF" id="PIRSF002181">
    <property type="entry name" value="Ribosomal_L13"/>
    <property type="match status" value="1"/>
</dbReference>
<dbReference type="GO" id="GO:0003735">
    <property type="term" value="F:structural constituent of ribosome"/>
    <property type="evidence" value="ECO:0007669"/>
    <property type="project" value="InterPro"/>
</dbReference>
<evidence type="ECO:0000256" key="6">
    <source>
        <dbReference type="RuleBase" id="RU003878"/>
    </source>
</evidence>
<evidence type="ECO:0000256" key="3">
    <source>
        <dbReference type="ARBA" id="ARBA00023274"/>
    </source>
</evidence>
<comment type="function">
    <text evidence="4 6">This protein is one of the early assembly proteins of the 50S ribosomal subunit, although it is not seen to bind rRNA by itself. It is important during the early stages of 50S assembly.</text>
</comment>
<sequence length="144" mass="15772">MYKSTPHISSPLLPERWLLVDADGQIVGRVATAIAKLLMGKDQPQYNSAVDAKTNVVVINAQAVKFSGKKTSDKTYSHHTGYLGHLKTRSVAMMMAKQPTKVLGQAVSGMLPKNKLRKVMLGRLKIYADAAHPHEGQQPVQVKL</sequence>
<dbReference type="CDD" id="cd00392">
    <property type="entry name" value="Ribosomal_L13"/>
    <property type="match status" value="1"/>
</dbReference>
<comment type="caution">
    <text evidence="7">The sequence shown here is derived from an EMBL/GenBank/DDBJ whole genome shotgun (WGS) entry which is preliminary data.</text>
</comment>